<organism evidence="2 3">
    <name type="scientific">Kitasatospora cystarginea</name>
    <dbReference type="NCBI Taxonomy" id="58350"/>
    <lineage>
        <taxon>Bacteria</taxon>
        <taxon>Bacillati</taxon>
        <taxon>Actinomycetota</taxon>
        <taxon>Actinomycetes</taxon>
        <taxon>Kitasatosporales</taxon>
        <taxon>Streptomycetaceae</taxon>
        <taxon>Kitasatospora</taxon>
    </lineage>
</organism>
<dbReference type="Proteomes" id="UP001500305">
    <property type="component" value="Unassembled WGS sequence"/>
</dbReference>
<accession>A0ABN3EUP9</accession>
<dbReference type="PANTHER" id="PTHR43781:SF1">
    <property type="entry name" value="SACCHAROPINE DEHYDROGENASE"/>
    <property type="match status" value="1"/>
</dbReference>
<feature type="domain" description="Saccharopine dehydrogenase NADP binding" evidence="1">
    <location>
        <begin position="6"/>
        <end position="115"/>
    </location>
</feature>
<dbReference type="PANTHER" id="PTHR43781">
    <property type="entry name" value="SACCHAROPINE DEHYDROGENASE"/>
    <property type="match status" value="1"/>
</dbReference>
<evidence type="ECO:0000259" key="1">
    <source>
        <dbReference type="Pfam" id="PF03435"/>
    </source>
</evidence>
<dbReference type="InterPro" id="IPR005097">
    <property type="entry name" value="Sacchrp_dh_NADP-bd"/>
</dbReference>
<dbReference type="Gene3D" id="3.40.50.720">
    <property type="entry name" value="NAD(P)-binding Rossmann-like Domain"/>
    <property type="match status" value="1"/>
</dbReference>
<name>A0ABN3EUP9_9ACTN</name>
<dbReference type="Pfam" id="PF03435">
    <property type="entry name" value="Sacchrp_dh_NADP"/>
    <property type="match status" value="1"/>
</dbReference>
<protein>
    <submittedName>
        <fullName evidence="2">Saccharopine dehydrogenase NADP-binding domain-containing protein</fullName>
    </submittedName>
</protein>
<evidence type="ECO:0000313" key="2">
    <source>
        <dbReference type="EMBL" id="GAA2272437.1"/>
    </source>
</evidence>
<sequence length="316" mass="31565">MRSDFLVLGASGATGSLIAGHLVQRGGRVVLAGRDAARLAETAARLDSDAVSVLTVDLADPASLAAAARAGRVLVNTVGPFTRLAPAVVAACVDAGTAYVDLANERAAVRALLDRDVEAREHGVALVTGAGFGPAATEALVLTLLGQGVRPAAVTVASAATSAYDTEGVRTTVAEAAAEGATRYRAGELVRTPLGTGATTLTFGGMTRAVIPVPTGDLEAARQASGAPDVTAYAVPRGSGETEHRSHGYAELADADGQLHVAELSTGEGFAFTAALAAETASRLLDGPPPGAWTAAGLLGAERVAALPGTTIELGR</sequence>
<proteinExistence type="predicted"/>
<dbReference type="SUPFAM" id="SSF51735">
    <property type="entry name" value="NAD(P)-binding Rossmann-fold domains"/>
    <property type="match status" value="1"/>
</dbReference>
<comment type="caution">
    <text evidence="2">The sequence shown here is derived from an EMBL/GenBank/DDBJ whole genome shotgun (WGS) entry which is preliminary data.</text>
</comment>
<keyword evidence="3" id="KW-1185">Reference proteome</keyword>
<evidence type="ECO:0000313" key="3">
    <source>
        <dbReference type="Proteomes" id="UP001500305"/>
    </source>
</evidence>
<reference evidence="2 3" key="1">
    <citation type="journal article" date="2019" name="Int. J. Syst. Evol. Microbiol.">
        <title>The Global Catalogue of Microorganisms (GCM) 10K type strain sequencing project: providing services to taxonomists for standard genome sequencing and annotation.</title>
        <authorList>
            <consortium name="The Broad Institute Genomics Platform"/>
            <consortium name="The Broad Institute Genome Sequencing Center for Infectious Disease"/>
            <person name="Wu L."/>
            <person name="Ma J."/>
        </authorList>
    </citation>
    <scope>NUCLEOTIDE SEQUENCE [LARGE SCALE GENOMIC DNA]</scope>
    <source>
        <strain evidence="2 3">JCM 7356</strain>
    </source>
</reference>
<dbReference type="EMBL" id="BAAATR010000045">
    <property type="protein sequence ID" value="GAA2272437.1"/>
    <property type="molecule type" value="Genomic_DNA"/>
</dbReference>
<dbReference type="InterPro" id="IPR036291">
    <property type="entry name" value="NAD(P)-bd_dom_sf"/>
</dbReference>
<gene>
    <name evidence="2" type="ORF">GCM10010430_68000</name>
</gene>